<dbReference type="InterPro" id="IPR011650">
    <property type="entry name" value="Peptidase_M20_dimer"/>
</dbReference>
<dbReference type="SUPFAM" id="SSF55031">
    <property type="entry name" value="Bacterial exopeptidase dimerisation domain"/>
    <property type="match status" value="1"/>
</dbReference>
<dbReference type="PANTHER" id="PTHR32494">
    <property type="entry name" value="ALLANTOATE DEIMINASE-RELATED"/>
    <property type="match status" value="1"/>
</dbReference>
<name>M0P5M2_9EURY</name>
<dbReference type="GO" id="GO:0016813">
    <property type="term" value="F:hydrolase activity, acting on carbon-nitrogen (but not peptide) bonds, in linear amidines"/>
    <property type="evidence" value="ECO:0007669"/>
    <property type="project" value="InterPro"/>
</dbReference>
<comment type="caution">
    <text evidence="3">The sequence shown here is derived from an EMBL/GenBank/DDBJ whole genome shotgun (WGS) entry which is preliminary data.</text>
</comment>
<dbReference type="PANTHER" id="PTHR32494:SF5">
    <property type="entry name" value="ALLANTOATE AMIDOHYDROLASE"/>
    <property type="match status" value="1"/>
</dbReference>
<dbReference type="InterPro" id="IPR036264">
    <property type="entry name" value="Bact_exopeptidase_dim_dom"/>
</dbReference>
<gene>
    <name evidence="3" type="ORF">C468_08214</name>
</gene>
<keyword evidence="4" id="KW-1185">Reference proteome</keyword>
<dbReference type="CDD" id="cd03884">
    <property type="entry name" value="M20_bAS"/>
    <property type="match status" value="1"/>
</dbReference>
<dbReference type="PATRIC" id="fig|1230456.3.peg.1621"/>
<dbReference type="PIRSF" id="PIRSF001235">
    <property type="entry name" value="Amidase_carbamoylase"/>
    <property type="match status" value="1"/>
</dbReference>
<dbReference type="Proteomes" id="UP000011546">
    <property type="component" value="Unassembled WGS sequence"/>
</dbReference>
<dbReference type="AlphaFoldDB" id="M0P5M2"/>
<dbReference type="Gene3D" id="3.40.630.10">
    <property type="entry name" value="Zn peptidases"/>
    <property type="match status" value="1"/>
</dbReference>
<dbReference type="Pfam" id="PF07687">
    <property type="entry name" value="M20_dimer"/>
    <property type="match status" value="1"/>
</dbReference>
<dbReference type="RefSeq" id="WP_008848365.1">
    <property type="nucleotide sequence ID" value="NZ_AOJH01000053.1"/>
</dbReference>
<dbReference type="Gene3D" id="3.30.70.360">
    <property type="match status" value="1"/>
</dbReference>
<dbReference type="SUPFAM" id="SSF53187">
    <property type="entry name" value="Zn-dependent exopeptidases"/>
    <property type="match status" value="1"/>
</dbReference>
<dbReference type="NCBIfam" id="TIGR01879">
    <property type="entry name" value="hydantase"/>
    <property type="match status" value="1"/>
</dbReference>
<dbReference type="InterPro" id="IPR002933">
    <property type="entry name" value="Peptidase_M20"/>
</dbReference>
<organism evidence="3 4">
    <name type="scientific">Halorubrum kocurii JCM 14978</name>
    <dbReference type="NCBI Taxonomy" id="1230456"/>
    <lineage>
        <taxon>Archaea</taxon>
        <taxon>Methanobacteriati</taxon>
        <taxon>Methanobacteriota</taxon>
        <taxon>Stenosarchaea group</taxon>
        <taxon>Halobacteria</taxon>
        <taxon>Halobacteriales</taxon>
        <taxon>Haloferacaceae</taxon>
        <taxon>Halorubrum</taxon>
    </lineage>
</organism>
<evidence type="ECO:0000259" key="2">
    <source>
        <dbReference type="Pfam" id="PF07687"/>
    </source>
</evidence>
<protein>
    <submittedName>
        <fullName evidence="3">Amidase</fullName>
    </submittedName>
</protein>
<feature type="domain" description="Peptidase M20 dimerisation" evidence="2">
    <location>
        <begin position="213"/>
        <end position="316"/>
    </location>
</feature>
<reference evidence="3 4" key="1">
    <citation type="journal article" date="2014" name="PLoS Genet.">
        <title>Phylogenetically driven sequencing of extremely halophilic archaea reveals strategies for static and dynamic osmo-response.</title>
        <authorList>
            <person name="Becker E.A."/>
            <person name="Seitzer P.M."/>
            <person name="Tritt A."/>
            <person name="Larsen D."/>
            <person name="Krusor M."/>
            <person name="Yao A.I."/>
            <person name="Wu D."/>
            <person name="Madern D."/>
            <person name="Eisen J.A."/>
            <person name="Darling A.E."/>
            <person name="Facciotti M.T."/>
        </authorList>
    </citation>
    <scope>NUCLEOTIDE SEQUENCE [LARGE SCALE GENOMIC DNA]</scope>
    <source>
        <strain evidence="3 4">JCM 14978</strain>
    </source>
</reference>
<dbReference type="Pfam" id="PF01546">
    <property type="entry name" value="Peptidase_M20"/>
    <property type="match status" value="1"/>
</dbReference>
<evidence type="ECO:0000313" key="3">
    <source>
        <dbReference type="EMBL" id="EMA64829.1"/>
    </source>
</evidence>
<accession>M0P5M2</accession>
<dbReference type="InterPro" id="IPR010158">
    <property type="entry name" value="Amidase_Cbmase"/>
</dbReference>
<dbReference type="OrthoDB" id="35906at2157"/>
<dbReference type="STRING" id="1230456.C468_08214"/>
<evidence type="ECO:0000313" key="4">
    <source>
        <dbReference type="Proteomes" id="UP000011546"/>
    </source>
</evidence>
<keyword evidence="1" id="KW-0378">Hydrolase</keyword>
<dbReference type="EMBL" id="AOJH01000053">
    <property type="protein sequence ID" value="EMA64829.1"/>
    <property type="molecule type" value="Genomic_DNA"/>
</dbReference>
<sequence>MHVDRERLRRDITETGAFGAIETDEGHGRTVLTGSEADRDAREYLVDALEAAGMDVRVDPVGNVAGRWVPDGADPDAGAVALGSHLDSVPRGGIFDGPLGVFGALEAVRAIRASDREPLRPLEVVSFTEEEGGRFGIGTLGSSVAAGDRSAEAALALEDDEGESLADRLSAIGFRGEDRLAPAAWDAWLELHVEQGTRLEAADASVGVVDAITGITNCRVVIEGTADHAGATPMDERTDALVAAGAFVQRVSEAASAIATEHPAAVATVGDHVVEPNVRNVIPGRVTMELDIRGVTGESIDELVDRIRAALGDVARAHSVEASLDRFRDDGPTEMTGRCVAAATDAADAVGLDARRFHSAAMHDTANVARVTDAGLLFAPSEGGVSHTPREWTDWDDCAAATRALAGAAARLAGTEPT</sequence>
<evidence type="ECO:0000256" key="1">
    <source>
        <dbReference type="ARBA" id="ARBA00022801"/>
    </source>
</evidence>
<proteinExistence type="predicted"/>